<keyword evidence="2" id="KW-1185">Reference proteome</keyword>
<evidence type="ECO:0000313" key="1">
    <source>
        <dbReference type="EMBL" id="RFU65401.1"/>
    </source>
</evidence>
<reference evidence="1 2" key="1">
    <citation type="submission" date="2018-08" db="EMBL/GenBank/DDBJ databases">
        <title>Bacillus chawlae sp. nov., Bacillus glennii sp. nov., and Bacillus saganii sp. nov. Isolated from the Vehicle Assembly Building at Kennedy Space Center where the Viking Spacecraft were Assembled.</title>
        <authorList>
            <person name="Seuylemezian A."/>
            <person name="Vaishampayan P."/>
        </authorList>
    </citation>
    <scope>NUCLEOTIDE SEQUENCE [LARGE SCALE GENOMIC DNA]</scope>
    <source>
        <strain evidence="1 2">V44-8</strain>
    </source>
</reference>
<organism evidence="1 2">
    <name type="scientific">Peribacillus glennii</name>
    <dbReference type="NCBI Taxonomy" id="2303991"/>
    <lineage>
        <taxon>Bacteria</taxon>
        <taxon>Bacillati</taxon>
        <taxon>Bacillota</taxon>
        <taxon>Bacilli</taxon>
        <taxon>Bacillales</taxon>
        <taxon>Bacillaceae</taxon>
        <taxon>Peribacillus</taxon>
    </lineage>
</organism>
<name>A0A372LGH7_9BACI</name>
<gene>
    <name evidence="1" type="ORF">D0466_05785</name>
</gene>
<dbReference type="EMBL" id="QVTD01000003">
    <property type="protein sequence ID" value="RFU65401.1"/>
    <property type="molecule type" value="Genomic_DNA"/>
</dbReference>
<comment type="caution">
    <text evidence="1">The sequence shown here is derived from an EMBL/GenBank/DDBJ whole genome shotgun (WGS) entry which is preliminary data.</text>
</comment>
<dbReference type="Proteomes" id="UP000262939">
    <property type="component" value="Unassembled WGS sequence"/>
</dbReference>
<sequence>MKVKSTFKNYAFMFDFFVESVTSIENETKRAFVATKAYTLDKQLLWEGQVRVDMNEFGIFPFPEDINSIEGTTTMKKMLLVELRRYIKPQKPFL</sequence>
<proteinExistence type="predicted"/>
<evidence type="ECO:0000313" key="2">
    <source>
        <dbReference type="Proteomes" id="UP000262939"/>
    </source>
</evidence>
<protein>
    <submittedName>
        <fullName evidence="1">Uncharacterized protein</fullName>
    </submittedName>
</protein>
<dbReference type="AlphaFoldDB" id="A0A372LGH7"/>
<dbReference type="RefSeq" id="WP_117321577.1">
    <property type="nucleotide sequence ID" value="NZ_QVTD01000003.1"/>
</dbReference>
<dbReference type="OrthoDB" id="2969222at2"/>
<accession>A0A372LGH7</accession>